<keyword evidence="3" id="KW-1185">Reference proteome</keyword>
<comment type="caution">
    <text evidence="2">The sequence shown here is derived from an EMBL/GenBank/DDBJ whole genome shotgun (WGS) entry which is preliminary data.</text>
</comment>
<organism evidence="2 3">
    <name type="scientific">Ramazzottius varieornatus</name>
    <name type="common">Water bear</name>
    <name type="synonym">Tardigrade</name>
    <dbReference type="NCBI Taxonomy" id="947166"/>
    <lineage>
        <taxon>Eukaryota</taxon>
        <taxon>Metazoa</taxon>
        <taxon>Ecdysozoa</taxon>
        <taxon>Tardigrada</taxon>
        <taxon>Eutardigrada</taxon>
        <taxon>Parachela</taxon>
        <taxon>Hypsibioidea</taxon>
        <taxon>Ramazzottiidae</taxon>
        <taxon>Ramazzottius</taxon>
    </lineage>
</organism>
<gene>
    <name evidence="2" type="primary">RvY_13622-1</name>
    <name evidence="2" type="synonym">RvY_13622.1</name>
    <name evidence="2" type="ORF">RvY_13622</name>
</gene>
<keyword evidence="1" id="KW-0472">Membrane</keyword>
<evidence type="ECO:0000313" key="2">
    <source>
        <dbReference type="EMBL" id="GAV03153.1"/>
    </source>
</evidence>
<sequence>MESVRRFIRQILRVKTLNFEYFRYRDVPRYKSLLHLLVQGLGSGNAIGIYVFISTAARVHSGPAIVLSALIVGLIAWIVGKSCRQKAASNIHGLRGRHMDPPKLFPQVAHALSTLRCKRAPLDLTIGVESNTDV</sequence>
<name>A0A1D1VSJ6_RAMVA</name>
<dbReference type="AlphaFoldDB" id="A0A1D1VSJ6"/>
<dbReference type="EMBL" id="BDGG01000009">
    <property type="protein sequence ID" value="GAV03153.1"/>
    <property type="molecule type" value="Genomic_DNA"/>
</dbReference>
<accession>A0A1D1VSJ6</accession>
<dbReference type="Proteomes" id="UP000186922">
    <property type="component" value="Unassembled WGS sequence"/>
</dbReference>
<keyword evidence="1" id="KW-0812">Transmembrane</keyword>
<feature type="transmembrane region" description="Helical" evidence="1">
    <location>
        <begin position="59"/>
        <end position="79"/>
    </location>
</feature>
<feature type="transmembrane region" description="Helical" evidence="1">
    <location>
        <begin position="33"/>
        <end position="53"/>
    </location>
</feature>
<evidence type="ECO:0000313" key="3">
    <source>
        <dbReference type="Proteomes" id="UP000186922"/>
    </source>
</evidence>
<protein>
    <submittedName>
        <fullName evidence="2">Uncharacterized protein</fullName>
    </submittedName>
</protein>
<proteinExistence type="predicted"/>
<reference evidence="2 3" key="1">
    <citation type="journal article" date="2016" name="Nat. Commun.">
        <title>Extremotolerant tardigrade genome and improved radiotolerance of human cultured cells by tardigrade-unique protein.</title>
        <authorList>
            <person name="Hashimoto T."/>
            <person name="Horikawa D.D."/>
            <person name="Saito Y."/>
            <person name="Kuwahara H."/>
            <person name="Kozuka-Hata H."/>
            <person name="Shin-I T."/>
            <person name="Minakuchi Y."/>
            <person name="Ohishi K."/>
            <person name="Motoyama A."/>
            <person name="Aizu T."/>
            <person name="Enomoto A."/>
            <person name="Kondo K."/>
            <person name="Tanaka S."/>
            <person name="Hara Y."/>
            <person name="Koshikawa S."/>
            <person name="Sagara H."/>
            <person name="Miura T."/>
            <person name="Yokobori S."/>
            <person name="Miyagawa K."/>
            <person name="Suzuki Y."/>
            <person name="Kubo T."/>
            <person name="Oyama M."/>
            <person name="Kohara Y."/>
            <person name="Fujiyama A."/>
            <person name="Arakawa K."/>
            <person name="Katayama T."/>
            <person name="Toyoda A."/>
            <person name="Kunieda T."/>
        </authorList>
    </citation>
    <scope>NUCLEOTIDE SEQUENCE [LARGE SCALE GENOMIC DNA]</scope>
    <source>
        <strain evidence="2 3">YOKOZUNA-1</strain>
    </source>
</reference>
<keyword evidence="1" id="KW-1133">Transmembrane helix</keyword>
<evidence type="ECO:0000256" key="1">
    <source>
        <dbReference type="SAM" id="Phobius"/>
    </source>
</evidence>